<dbReference type="AlphaFoldDB" id="A0A914MK32"/>
<name>A0A914MK32_MELIC</name>
<evidence type="ECO:0000259" key="1">
    <source>
        <dbReference type="PROSITE" id="PS50055"/>
    </source>
</evidence>
<evidence type="ECO:0000313" key="2">
    <source>
        <dbReference type="Proteomes" id="UP000887563"/>
    </source>
</evidence>
<evidence type="ECO:0000313" key="3">
    <source>
        <dbReference type="WBParaSite" id="Minc3s02060g28030"/>
    </source>
</evidence>
<keyword evidence="2" id="KW-1185">Reference proteome</keyword>
<sequence length="219" mass="25487">MRNIEIEKDYAEISANERHFVRFFEADNMNRSQYDNVPLYDKDAVRLLPCSGVSDFVHASKVITSGGEGGYYIIAQTPLVNPSKPRIDTQYNWLRMLWEFNVYVAVCLVNLGHESECDYYFNRSRGETYKVNNFEITTLDVGTDVNWCWTYYRLKISRKEGKKRYERVIQLVVCVYFWPSYVWEAHSNAKPEPGCEGLQKSEKCSLRYSESPIAVSSSS</sequence>
<proteinExistence type="predicted"/>
<accession>A0A914MK32</accession>
<dbReference type="SUPFAM" id="SSF52799">
    <property type="entry name" value="(Phosphotyrosine protein) phosphatases II"/>
    <property type="match status" value="1"/>
</dbReference>
<dbReference type="InterPro" id="IPR052782">
    <property type="entry name" value="Oocyte-zygote_transition_reg"/>
</dbReference>
<dbReference type="PANTHER" id="PTHR46163">
    <property type="entry name" value="TYROSINE-PROTEIN PHOSPHATASE-RELATED"/>
    <property type="match status" value="1"/>
</dbReference>
<dbReference type="SMART" id="SM00194">
    <property type="entry name" value="PTPc"/>
    <property type="match status" value="1"/>
</dbReference>
<dbReference type="Proteomes" id="UP000887563">
    <property type="component" value="Unplaced"/>
</dbReference>
<dbReference type="InterPro" id="IPR000242">
    <property type="entry name" value="PTP_cat"/>
</dbReference>
<feature type="domain" description="Tyrosine-protein phosphatase" evidence="1">
    <location>
        <begin position="6"/>
        <end position="219"/>
    </location>
</feature>
<dbReference type="Gene3D" id="3.90.190.10">
    <property type="entry name" value="Protein tyrosine phosphatase superfamily"/>
    <property type="match status" value="1"/>
</dbReference>
<dbReference type="WBParaSite" id="Minc3s02060g28030">
    <property type="protein sequence ID" value="Minc3s02060g28030"/>
    <property type="gene ID" value="Minc3s02060g28030"/>
</dbReference>
<dbReference type="InterPro" id="IPR029021">
    <property type="entry name" value="Prot-tyrosine_phosphatase-like"/>
</dbReference>
<dbReference type="Pfam" id="PF00102">
    <property type="entry name" value="Y_phosphatase"/>
    <property type="match status" value="1"/>
</dbReference>
<dbReference type="PROSITE" id="PS50055">
    <property type="entry name" value="TYR_PHOSPHATASE_PTP"/>
    <property type="match status" value="1"/>
</dbReference>
<organism evidence="2 3">
    <name type="scientific">Meloidogyne incognita</name>
    <name type="common">Southern root-knot nematode worm</name>
    <name type="synonym">Oxyuris incognita</name>
    <dbReference type="NCBI Taxonomy" id="6306"/>
    <lineage>
        <taxon>Eukaryota</taxon>
        <taxon>Metazoa</taxon>
        <taxon>Ecdysozoa</taxon>
        <taxon>Nematoda</taxon>
        <taxon>Chromadorea</taxon>
        <taxon>Rhabditida</taxon>
        <taxon>Tylenchina</taxon>
        <taxon>Tylenchomorpha</taxon>
        <taxon>Tylenchoidea</taxon>
        <taxon>Meloidogynidae</taxon>
        <taxon>Meloidogyninae</taxon>
        <taxon>Meloidogyne</taxon>
        <taxon>Meloidogyne incognita group</taxon>
    </lineage>
</organism>
<dbReference type="GO" id="GO:0004725">
    <property type="term" value="F:protein tyrosine phosphatase activity"/>
    <property type="evidence" value="ECO:0007669"/>
    <property type="project" value="InterPro"/>
</dbReference>
<protein>
    <submittedName>
        <fullName evidence="3">Tyrosine-protein phosphatase domain-containing protein</fullName>
    </submittedName>
</protein>
<dbReference type="PANTHER" id="PTHR46163:SF24">
    <property type="entry name" value="PROTEIN-TYROSINE PHOSPHATASE CATALYTIC DOMAIN-CONTAINING PROTEIN-RELATED"/>
    <property type="match status" value="1"/>
</dbReference>
<reference evidence="3" key="1">
    <citation type="submission" date="2022-11" db="UniProtKB">
        <authorList>
            <consortium name="WormBaseParasite"/>
        </authorList>
    </citation>
    <scope>IDENTIFICATION</scope>
</reference>